<name>A0A5J5J5B5_9MICO</name>
<gene>
    <name evidence="2" type="ORF">F6B43_00245</name>
</gene>
<comment type="caution">
    <text evidence="2">The sequence shown here is derived from an EMBL/GenBank/DDBJ whole genome shotgun (WGS) entry which is preliminary data.</text>
</comment>
<sequence>MTERRKPLEVVAAAFVAVVAFLAAEWQDVLEVVGMLLIVVGIGLWSLSAGLIAAGLALLLVVYPAIPRRWRR</sequence>
<keyword evidence="3" id="KW-1185">Reference proteome</keyword>
<dbReference type="AlphaFoldDB" id="A0A5J5J5B5"/>
<evidence type="ECO:0000256" key="1">
    <source>
        <dbReference type="SAM" id="Phobius"/>
    </source>
</evidence>
<accession>A0A5J5J5B5</accession>
<protein>
    <submittedName>
        <fullName evidence="2">Uncharacterized protein</fullName>
    </submittedName>
</protein>
<evidence type="ECO:0000313" key="3">
    <source>
        <dbReference type="Proteomes" id="UP000325827"/>
    </source>
</evidence>
<keyword evidence="1" id="KW-0812">Transmembrane</keyword>
<dbReference type="Proteomes" id="UP000325827">
    <property type="component" value="Unassembled WGS sequence"/>
</dbReference>
<keyword evidence="1" id="KW-0472">Membrane</keyword>
<proteinExistence type="predicted"/>
<dbReference type="EMBL" id="VYSA01000001">
    <property type="protein sequence ID" value="KAA9110175.1"/>
    <property type="molecule type" value="Genomic_DNA"/>
</dbReference>
<reference evidence="3" key="1">
    <citation type="submission" date="2019-09" db="EMBL/GenBank/DDBJ databases">
        <title>Mumia zhuanghuii sp. nov. isolated from the intestinal contents of plateau pika (Ochotona curzoniae) in the Qinghai-Tibet plateau of China.</title>
        <authorList>
            <person name="Tian Z."/>
        </authorList>
    </citation>
    <scope>NUCLEOTIDE SEQUENCE [LARGE SCALE GENOMIC DNA]</scope>
    <source>
        <strain evidence="3">JCM 30598</strain>
    </source>
</reference>
<dbReference type="RefSeq" id="WP_150446979.1">
    <property type="nucleotide sequence ID" value="NZ_VYSA01000001.1"/>
</dbReference>
<keyword evidence="1" id="KW-1133">Transmembrane helix</keyword>
<feature type="transmembrane region" description="Helical" evidence="1">
    <location>
        <begin position="36"/>
        <end position="63"/>
    </location>
</feature>
<feature type="transmembrane region" description="Helical" evidence="1">
    <location>
        <begin position="7"/>
        <end position="24"/>
    </location>
</feature>
<organism evidence="2 3">
    <name type="scientific">Microbacterium rhizomatis</name>
    <dbReference type="NCBI Taxonomy" id="1631477"/>
    <lineage>
        <taxon>Bacteria</taxon>
        <taxon>Bacillati</taxon>
        <taxon>Actinomycetota</taxon>
        <taxon>Actinomycetes</taxon>
        <taxon>Micrococcales</taxon>
        <taxon>Microbacteriaceae</taxon>
        <taxon>Microbacterium</taxon>
    </lineage>
</organism>
<evidence type="ECO:0000313" key="2">
    <source>
        <dbReference type="EMBL" id="KAA9110175.1"/>
    </source>
</evidence>